<proteinExistence type="predicted"/>
<dbReference type="Pfam" id="PF04248">
    <property type="entry name" value="NTP_transf_9"/>
    <property type="match status" value="1"/>
</dbReference>
<reference evidence="2 3" key="1">
    <citation type="submission" date="2020-08" db="EMBL/GenBank/DDBJ databases">
        <title>Sequencing the genomes of 1000 actinobacteria strains.</title>
        <authorList>
            <person name="Klenk H.-P."/>
        </authorList>
    </citation>
    <scope>NUCLEOTIDE SEQUENCE [LARGE SCALE GENOMIC DNA]</scope>
    <source>
        <strain evidence="2 3">DSM 44230</strain>
    </source>
</reference>
<dbReference type="AlphaFoldDB" id="A0A7W7FWQ1"/>
<dbReference type="PANTHER" id="PTHR34310">
    <property type="entry name" value="DUF427 DOMAIN PROTEIN (AFU_ORTHOLOGUE AFUA_3G02220)"/>
    <property type="match status" value="1"/>
</dbReference>
<evidence type="ECO:0000313" key="3">
    <source>
        <dbReference type="Proteomes" id="UP000533598"/>
    </source>
</evidence>
<dbReference type="RefSeq" id="WP_185006415.1">
    <property type="nucleotide sequence ID" value="NZ_BAAAUI010000005.1"/>
</dbReference>
<feature type="domain" description="DUF427" evidence="1">
    <location>
        <begin position="24"/>
        <end position="115"/>
    </location>
</feature>
<keyword evidence="3" id="KW-1185">Reference proteome</keyword>
<protein>
    <submittedName>
        <fullName evidence="2">Uncharacterized protein (DUF427 family)</fullName>
    </submittedName>
</protein>
<comment type="caution">
    <text evidence="2">The sequence shown here is derived from an EMBL/GenBank/DDBJ whole genome shotgun (WGS) entry which is preliminary data.</text>
</comment>
<gene>
    <name evidence="2" type="ORF">HNR67_006645</name>
</gene>
<dbReference type="InterPro" id="IPR007361">
    <property type="entry name" value="DUF427"/>
</dbReference>
<dbReference type="PANTHER" id="PTHR34310:SF9">
    <property type="entry name" value="BLR5716 PROTEIN"/>
    <property type="match status" value="1"/>
</dbReference>
<accession>A0A7W7FWQ1</accession>
<dbReference type="Gene3D" id="2.170.150.40">
    <property type="entry name" value="Domain of unknown function (DUF427)"/>
    <property type="match status" value="1"/>
</dbReference>
<evidence type="ECO:0000313" key="2">
    <source>
        <dbReference type="EMBL" id="MBB4680527.1"/>
    </source>
</evidence>
<sequence length="123" mass="13650">MAEKKVLVPGPDHPITIEPHRGRVVVRVGDTVLADTSAALTLRESSYPAVLYIPRADTRVEHLTRTEQSTYCPYKGDAAYFSVPALGVRGENSVWTYETPYPAVAEIKEHVAFYTDRVTISES</sequence>
<dbReference type="EMBL" id="JACHMH010000001">
    <property type="protein sequence ID" value="MBB4680527.1"/>
    <property type="molecule type" value="Genomic_DNA"/>
</dbReference>
<evidence type="ECO:0000259" key="1">
    <source>
        <dbReference type="Pfam" id="PF04248"/>
    </source>
</evidence>
<dbReference type="InterPro" id="IPR038694">
    <property type="entry name" value="DUF427_sf"/>
</dbReference>
<organism evidence="2 3">
    <name type="scientific">Crossiella cryophila</name>
    <dbReference type="NCBI Taxonomy" id="43355"/>
    <lineage>
        <taxon>Bacteria</taxon>
        <taxon>Bacillati</taxon>
        <taxon>Actinomycetota</taxon>
        <taxon>Actinomycetes</taxon>
        <taxon>Pseudonocardiales</taxon>
        <taxon>Pseudonocardiaceae</taxon>
        <taxon>Crossiella</taxon>
    </lineage>
</organism>
<dbReference type="Proteomes" id="UP000533598">
    <property type="component" value="Unassembled WGS sequence"/>
</dbReference>
<name>A0A7W7FWQ1_9PSEU</name>